<sequence>MFHLLLPEHQIPEYKIIDTEHADTPLLQDLPTPRLNGSQSIRQNWPQIIHVTVQIIIWITGEFFELLITRSLQKGNKICDSSLKVGLLDASASVGQGIALTVLLHAMARSWAGFWPRANTFIELANPYILMAFVFVGLIYPGNAKRNCEATWSPKLQLQLLHWL</sequence>
<dbReference type="Proteomes" id="UP000178129">
    <property type="component" value="Unassembled WGS sequence"/>
</dbReference>
<dbReference type="AlphaFoldDB" id="A0A1E1JYM9"/>
<accession>A0A1E1JYM9</accession>
<name>A0A1E1JYM9_9HELO</name>
<evidence type="ECO:0000313" key="2">
    <source>
        <dbReference type="Proteomes" id="UP000178129"/>
    </source>
</evidence>
<dbReference type="EMBL" id="FJUW01000004">
    <property type="protein sequence ID" value="CZS90967.1"/>
    <property type="molecule type" value="Genomic_DNA"/>
</dbReference>
<comment type="caution">
    <text evidence="1">The sequence shown here is derived from an EMBL/GenBank/DDBJ whole genome shotgun (WGS) entry which is preliminary data.</text>
</comment>
<proteinExistence type="predicted"/>
<keyword evidence="2" id="KW-1185">Reference proteome</keyword>
<organism evidence="1 2">
    <name type="scientific">Rhynchosporium graminicola</name>
    <dbReference type="NCBI Taxonomy" id="2792576"/>
    <lineage>
        <taxon>Eukaryota</taxon>
        <taxon>Fungi</taxon>
        <taxon>Dikarya</taxon>
        <taxon>Ascomycota</taxon>
        <taxon>Pezizomycotina</taxon>
        <taxon>Leotiomycetes</taxon>
        <taxon>Helotiales</taxon>
        <taxon>Ploettnerulaceae</taxon>
        <taxon>Rhynchosporium</taxon>
    </lineage>
</organism>
<reference evidence="2" key="1">
    <citation type="submission" date="2016-03" db="EMBL/GenBank/DDBJ databases">
        <authorList>
            <person name="Ploux O."/>
        </authorList>
    </citation>
    <scope>NUCLEOTIDE SEQUENCE [LARGE SCALE GENOMIC DNA]</scope>
    <source>
        <strain evidence="2">UK7</strain>
    </source>
</reference>
<protein>
    <submittedName>
        <fullName evidence="1">Uncharacterized protein</fullName>
    </submittedName>
</protein>
<dbReference type="InParanoid" id="A0A1E1JYM9"/>
<evidence type="ECO:0000313" key="1">
    <source>
        <dbReference type="EMBL" id="CZS90967.1"/>
    </source>
</evidence>
<gene>
    <name evidence="1" type="ORF">RCO7_01350</name>
</gene>